<reference evidence="1" key="1">
    <citation type="submission" date="2022-07" db="EMBL/GenBank/DDBJ databases">
        <authorList>
            <person name="Macas J."/>
            <person name="Novak P."/>
            <person name="Neumann P."/>
        </authorList>
    </citation>
    <scope>NUCLEOTIDE SEQUENCE</scope>
</reference>
<sequence length="134" mass="15262">MTLWSIWKARNQVVWKGEEFNPKQVVEAGASVMRGWREMQGVETQRPEAGGFRATATAVRWRRPVEGGIKLMWMWCWMKDKVKELGARWHGIVRVKLYKGEVQCVKQIGEYYRSGGSQRSSVVGKTDGLAKCGG</sequence>
<proteinExistence type="predicted"/>
<organism evidence="1 2">
    <name type="scientific">Cuscuta epithymum</name>
    <dbReference type="NCBI Taxonomy" id="186058"/>
    <lineage>
        <taxon>Eukaryota</taxon>
        <taxon>Viridiplantae</taxon>
        <taxon>Streptophyta</taxon>
        <taxon>Embryophyta</taxon>
        <taxon>Tracheophyta</taxon>
        <taxon>Spermatophyta</taxon>
        <taxon>Magnoliopsida</taxon>
        <taxon>eudicotyledons</taxon>
        <taxon>Gunneridae</taxon>
        <taxon>Pentapetalae</taxon>
        <taxon>asterids</taxon>
        <taxon>lamiids</taxon>
        <taxon>Solanales</taxon>
        <taxon>Convolvulaceae</taxon>
        <taxon>Cuscuteae</taxon>
        <taxon>Cuscuta</taxon>
        <taxon>Cuscuta subgen. Cuscuta</taxon>
    </lineage>
</organism>
<comment type="caution">
    <text evidence="1">The sequence shown here is derived from an EMBL/GenBank/DDBJ whole genome shotgun (WGS) entry which is preliminary data.</text>
</comment>
<keyword evidence="2" id="KW-1185">Reference proteome</keyword>
<evidence type="ECO:0000313" key="2">
    <source>
        <dbReference type="Proteomes" id="UP001152523"/>
    </source>
</evidence>
<dbReference type="EMBL" id="CAMAPF010000947">
    <property type="protein sequence ID" value="CAH9127355.1"/>
    <property type="molecule type" value="Genomic_DNA"/>
</dbReference>
<name>A0AAV0EVW7_9ASTE</name>
<evidence type="ECO:0000313" key="1">
    <source>
        <dbReference type="EMBL" id="CAH9127355.1"/>
    </source>
</evidence>
<gene>
    <name evidence="1" type="ORF">CEPIT_LOCUS28253</name>
</gene>
<protein>
    <submittedName>
        <fullName evidence="1">Uncharacterized protein</fullName>
    </submittedName>
</protein>
<dbReference type="Proteomes" id="UP001152523">
    <property type="component" value="Unassembled WGS sequence"/>
</dbReference>
<dbReference type="AlphaFoldDB" id="A0AAV0EVW7"/>
<accession>A0AAV0EVW7</accession>